<organism evidence="2 3">
    <name type="scientific">Scheffersomyces stipitis (strain ATCC 58785 / CBS 6054 / NBRC 10063 / NRRL Y-11545)</name>
    <name type="common">Yeast</name>
    <name type="synonym">Pichia stipitis</name>
    <dbReference type="NCBI Taxonomy" id="322104"/>
    <lineage>
        <taxon>Eukaryota</taxon>
        <taxon>Fungi</taxon>
        <taxon>Dikarya</taxon>
        <taxon>Ascomycota</taxon>
        <taxon>Saccharomycotina</taxon>
        <taxon>Pichiomycetes</taxon>
        <taxon>Debaryomycetaceae</taxon>
        <taxon>Scheffersomyces</taxon>
    </lineage>
</organism>
<evidence type="ECO:0000259" key="1">
    <source>
        <dbReference type="Pfam" id="PF09220"/>
    </source>
</evidence>
<dbReference type="KEGG" id="pic:PICST_91558"/>
<protein>
    <submittedName>
        <fullName evidence="2">Major coat protein/ssRNA-binding protein-IMP dehydrogenase/GMP reductase</fullName>
    </submittedName>
</protein>
<dbReference type="eggNOG" id="ENOG502SKR4">
    <property type="taxonomic scope" value="Eukaryota"/>
</dbReference>
<dbReference type="HOGENOM" id="CLU_034306_0_0_1"/>
<keyword evidence="2" id="KW-0946">Virion</keyword>
<dbReference type="Gene3D" id="3.90.1840.10">
    <property type="entry name" value="Major capsid protein"/>
    <property type="match status" value="1"/>
</dbReference>
<dbReference type="RefSeq" id="XP_001386115.2">
    <property type="nucleotide sequence ID" value="XM_001386078.2"/>
</dbReference>
<dbReference type="InterPro" id="IPR036332">
    <property type="entry name" value="Major_coat_LA-virus_sf"/>
</dbReference>
<gene>
    <name evidence="2" type="primary">PSV2</name>
    <name evidence="2" type="ORF">PICST_91558</name>
</gene>
<dbReference type="OMA" id="INEDFIH"/>
<dbReference type="InterPro" id="IPR015302">
    <property type="entry name" value="Major_coat_LA-virus"/>
</dbReference>
<evidence type="ECO:0000313" key="3">
    <source>
        <dbReference type="Proteomes" id="UP000002258"/>
    </source>
</evidence>
<keyword evidence="3" id="KW-1185">Reference proteome</keyword>
<evidence type="ECO:0000313" key="2">
    <source>
        <dbReference type="EMBL" id="ABN68086.2"/>
    </source>
</evidence>
<reference evidence="2 3" key="1">
    <citation type="journal article" date="2007" name="Nat. Biotechnol.">
        <title>Genome sequence of the lignocellulose-bioconverting and xylose-fermenting yeast Pichia stipitis.</title>
        <authorList>
            <person name="Jeffries T.W."/>
            <person name="Grigoriev I.V."/>
            <person name="Grimwood J."/>
            <person name="Laplaza J.M."/>
            <person name="Aerts A."/>
            <person name="Salamov A."/>
            <person name="Schmutz J."/>
            <person name="Lindquist E."/>
            <person name="Dehal P."/>
            <person name="Shapiro H."/>
            <person name="Jin Y.S."/>
            <person name="Passoth V."/>
            <person name="Richardson P.M."/>
        </authorList>
    </citation>
    <scope>NUCLEOTIDE SEQUENCE [LARGE SCALE GENOMIC DNA]</scope>
    <source>
        <strain evidence="3">ATCC 58785 / CBS 6054 / NBRC 10063 / NRRL Y-11545</strain>
    </source>
</reference>
<dbReference type="GeneID" id="4840730"/>
<keyword evidence="2" id="KW-0167">Capsid protein</keyword>
<dbReference type="Proteomes" id="UP000002258">
    <property type="component" value="Chromosome 7"/>
</dbReference>
<name>A3LZ29_PICST</name>
<dbReference type="OrthoDB" id="4025572at2759"/>
<feature type="non-terminal residue" evidence="2">
    <location>
        <position position="640"/>
    </location>
</feature>
<dbReference type="InParanoid" id="A3LZ29"/>
<sequence>MLYTGINCYSPTQEHGHTKVYLEILLRAICSDSIQSKTFEAVQSFTWLGPVRSKFAPSESSFDGLSKLFLTIDSGLCLDNIKLQAKILTGLQMSSIDDHFDEFSSTNWYDNHVSLLINILRLYILLDLAEKKGLQTGRFPPLNNKTYEVDVNNILPFPDTPVKFSWPGGSEKKGYPNFVYANDFFPTSSSPYIDLRGLDIDEARIVLFMTGEWKAQTNFKVDFNSSKLCNEIFYRYRKPINELDLWYNSDDFGMPMSHVVLSALRKYVVNNSLYYQFHIASDLISQLMLTIFPENVEGMTWLQHTAEINLPIFGSIRGRYPFLCQGETAIARPDHIKEWALFIANPYLLFSRSLVLATCFNIGLAARDFRIRNSLSSKETIEEFFLDSESFYASAISLATGSEFPKNEMTSACLFYPSLLETCGTYSVPVSSLQNQSEIIVDNCVFHDVPFVGSPYTSYPIAVFDDESPYSGKFSIPTPIRVVDNGAIYSPLDTWKLAWLCEVAGYKLHASSMKSKDEIYKHAGRSKWYSLSLNCLSIDSEGLLVTGFERINEDFIHLPNFLLPDTYPSFDIEVEVCNLFVDVKNCRESRRAISAGVSSIRWRSFGDSTPEIVKGSMKRVNGSLIATEYEREVVQGKDFE</sequence>
<feature type="domain" description="Major coat protein L-A virus" evidence="1">
    <location>
        <begin position="32"/>
        <end position="421"/>
    </location>
</feature>
<dbReference type="SUPFAM" id="SSF82856">
    <property type="entry name" value="L-A virus major coat protein"/>
    <property type="match status" value="1"/>
</dbReference>
<proteinExistence type="predicted"/>
<dbReference type="Pfam" id="PF09220">
    <property type="entry name" value="LA-virus_coat"/>
    <property type="match status" value="1"/>
</dbReference>
<dbReference type="EMBL" id="CP000501">
    <property type="protein sequence ID" value="ABN68086.2"/>
    <property type="molecule type" value="Genomic_DNA"/>
</dbReference>
<dbReference type="AlphaFoldDB" id="A3LZ29"/>
<accession>A3LZ29</accession>